<dbReference type="Pfam" id="PF13091">
    <property type="entry name" value="PLDc_2"/>
    <property type="match status" value="2"/>
</dbReference>
<keyword evidence="4" id="KW-1003">Cell membrane</keyword>
<organism evidence="14 15">
    <name type="scientific">Consotaella salsifontis</name>
    <dbReference type="NCBI Taxonomy" id="1365950"/>
    <lineage>
        <taxon>Bacteria</taxon>
        <taxon>Pseudomonadati</taxon>
        <taxon>Pseudomonadota</taxon>
        <taxon>Alphaproteobacteria</taxon>
        <taxon>Hyphomicrobiales</taxon>
        <taxon>Aurantimonadaceae</taxon>
        <taxon>Consotaella</taxon>
    </lineage>
</organism>
<dbReference type="RefSeq" id="WP_078710101.1">
    <property type="nucleotide sequence ID" value="NZ_FUXL01000019.1"/>
</dbReference>
<evidence type="ECO:0000256" key="4">
    <source>
        <dbReference type="ARBA" id="ARBA00022475"/>
    </source>
</evidence>
<dbReference type="AlphaFoldDB" id="A0A1T4T4N6"/>
<keyword evidence="8" id="KW-0677">Repeat</keyword>
<evidence type="ECO:0000313" key="14">
    <source>
        <dbReference type="EMBL" id="SKA35423.1"/>
    </source>
</evidence>
<dbReference type="SMART" id="SM00155">
    <property type="entry name" value="PLDc"/>
    <property type="match status" value="2"/>
</dbReference>
<evidence type="ECO:0000256" key="12">
    <source>
        <dbReference type="SAM" id="Phobius"/>
    </source>
</evidence>
<dbReference type="EC" id="2.7.8.-" evidence="11"/>
<keyword evidence="15" id="KW-1185">Reference proteome</keyword>
<dbReference type="GO" id="GO:0032049">
    <property type="term" value="P:cardiolipin biosynthetic process"/>
    <property type="evidence" value="ECO:0007669"/>
    <property type="project" value="UniProtKB-UniRule"/>
</dbReference>
<evidence type="ECO:0000256" key="10">
    <source>
        <dbReference type="ARBA" id="ARBA00023136"/>
    </source>
</evidence>
<dbReference type="OrthoDB" id="9762009at2"/>
<keyword evidence="10 12" id="KW-0472">Membrane</keyword>
<dbReference type="EMBL" id="FUXL01000019">
    <property type="protein sequence ID" value="SKA35423.1"/>
    <property type="molecule type" value="Genomic_DNA"/>
</dbReference>
<protein>
    <recommendedName>
        <fullName evidence="11">Cardiolipin synthase</fullName>
        <ecNumber evidence="11">2.7.8.-</ecNumber>
    </recommendedName>
</protein>
<gene>
    <name evidence="14" type="ORF">SAMN05428963_11914</name>
</gene>
<dbReference type="GO" id="GO:0005576">
    <property type="term" value="C:extracellular region"/>
    <property type="evidence" value="ECO:0007669"/>
    <property type="project" value="UniProtKB-SubCell"/>
</dbReference>
<dbReference type="Gene3D" id="3.30.870.10">
    <property type="entry name" value="Endonuclease Chain A"/>
    <property type="match status" value="2"/>
</dbReference>
<evidence type="ECO:0000256" key="1">
    <source>
        <dbReference type="ARBA" id="ARBA00003145"/>
    </source>
</evidence>
<sequence length="478" mass="53488">MHGLDATLPLLLSISQWAIRLGALIYVPFRRSPEAAKGWLLLFFVAPWPALGIYWLIGRPRHPRWRRKRVRQLPHIVAKAAGRAEAALQRGTTLEEPGVTIAKLAEAVGRLPAVSASRIDLEPDYERMVDRLVADIDAARHHVHLMFYIFASDATGTKVLDALVRAEQRGVQCRLLIDAIGSLTWRRAIAERLEDTGVELHVVLPIRLFSRVTRADLRNHRKLAVIDGHIGWVGSQNIIDPDATADLPNQELMARVTGLAVAELQVVFVGDWYLETDTELADKALFPMDGGQPMEGTGAAQIVPSGPDYPKARIDMVFSHLAETARRRITLATPYFVPSESLLFALRSAALRGLEVRLIISGRTDSRIVDYAQSSYFLELMEAGVKIFLSRDCFLHAKHISMDDHVALVGSSNVDMRSFELNSEVCLISYDPSVVERLKAVEERTLACCRELDLERWKKRGLVRQLLSHMARLVSPLL</sequence>
<evidence type="ECO:0000259" key="13">
    <source>
        <dbReference type="PROSITE" id="PS50035"/>
    </source>
</evidence>
<keyword evidence="6" id="KW-0808">Transferase</keyword>
<evidence type="ECO:0000256" key="6">
    <source>
        <dbReference type="ARBA" id="ARBA00022679"/>
    </source>
</evidence>
<dbReference type="STRING" id="1365950.SAMN05428963_11914"/>
<evidence type="ECO:0000256" key="7">
    <source>
        <dbReference type="ARBA" id="ARBA00022692"/>
    </source>
</evidence>
<feature type="domain" description="PLD phosphodiesterase" evidence="13">
    <location>
        <begin position="391"/>
        <end position="418"/>
    </location>
</feature>
<dbReference type="Proteomes" id="UP000190135">
    <property type="component" value="Unassembled WGS sequence"/>
</dbReference>
<keyword evidence="9 12" id="KW-1133">Transmembrane helix</keyword>
<dbReference type="InterPro" id="IPR022924">
    <property type="entry name" value="Cardiolipin_synthase"/>
</dbReference>
<feature type="transmembrane region" description="Helical" evidence="12">
    <location>
        <begin position="39"/>
        <end position="57"/>
    </location>
</feature>
<dbReference type="SUPFAM" id="SSF56024">
    <property type="entry name" value="Phospholipase D/nuclease"/>
    <property type="match status" value="2"/>
</dbReference>
<dbReference type="InterPro" id="IPR001736">
    <property type="entry name" value="PLipase_D/transphosphatidylase"/>
</dbReference>
<evidence type="ECO:0000256" key="3">
    <source>
        <dbReference type="ARBA" id="ARBA00004613"/>
    </source>
</evidence>
<evidence type="ECO:0000256" key="5">
    <source>
        <dbReference type="ARBA" id="ARBA00022525"/>
    </source>
</evidence>
<name>A0A1T4T4N6_9HYPH</name>
<reference evidence="14 15" key="1">
    <citation type="submission" date="2017-02" db="EMBL/GenBank/DDBJ databases">
        <authorList>
            <person name="Peterson S.W."/>
        </authorList>
    </citation>
    <scope>NUCLEOTIDE SEQUENCE [LARGE SCALE GENOMIC DNA]</scope>
    <source>
        <strain evidence="14 15">USBA 369</strain>
    </source>
</reference>
<dbReference type="PANTHER" id="PTHR21248">
    <property type="entry name" value="CARDIOLIPIN SYNTHASE"/>
    <property type="match status" value="1"/>
</dbReference>
<comment type="subcellular location">
    <subcellularLocation>
        <location evidence="2">Cell membrane</location>
    </subcellularLocation>
    <subcellularLocation>
        <location evidence="3">Secreted</location>
    </subcellularLocation>
</comment>
<feature type="transmembrane region" description="Helical" evidence="12">
    <location>
        <begin position="6"/>
        <end position="27"/>
    </location>
</feature>
<evidence type="ECO:0000256" key="8">
    <source>
        <dbReference type="ARBA" id="ARBA00022737"/>
    </source>
</evidence>
<keyword evidence="5" id="KW-0964">Secreted</keyword>
<proteinExistence type="predicted"/>
<dbReference type="GO" id="GO:0008808">
    <property type="term" value="F:cardiolipin synthase activity"/>
    <property type="evidence" value="ECO:0007669"/>
    <property type="project" value="UniProtKB-UniRule"/>
</dbReference>
<keyword evidence="7 12" id="KW-0812">Transmembrane</keyword>
<feature type="domain" description="PLD phosphodiesterase" evidence="13">
    <location>
        <begin position="215"/>
        <end position="242"/>
    </location>
</feature>
<evidence type="ECO:0000256" key="2">
    <source>
        <dbReference type="ARBA" id="ARBA00004236"/>
    </source>
</evidence>
<dbReference type="PROSITE" id="PS50035">
    <property type="entry name" value="PLD"/>
    <property type="match status" value="2"/>
</dbReference>
<dbReference type="PANTHER" id="PTHR21248:SF22">
    <property type="entry name" value="PHOSPHOLIPASE D"/>
    <property type="match status" value="1"/>
</dbReference>
<comment type="function">
    <text evidence="1">Could be a virulence factor.</text>
</comment>
<accession>A0A1T4T4N6</accession>
<evidence type="ECO:0000256" key="11">
    <source>
        <dbReference type="NCBIfam" id="TIGR04265"/>
    </source>
</evidence>
<dbReference type="GO" id="GO:0005886">
    <property type="term" value="C:plasma membrane"/>
    <property type="evidence" value="ECO:0007669"/>
    <property type="project" value="UniProtKB-SubCell"/>
</dbReference>
<dbReference type="CDD" id="cd09158">
    <property type="entry name" value="PLDc_EcCLS_like_2"/>
    <property type="match status" value="1"/>
</dbReference>
<dbReference type="NCBIfam" id="TIGR04265">
    <property type="entry name" value="bac_cardiolipin"/>
    <property type="match status" value="1"/>
</dbReference>
<evidence type="ECO:0000256" key="9">
    <source>
        <dbReference type="ARBA" id="ARBA00022989"/>
    </source>
</evidence>
<evidence type="ECO:0000313" key="15">
    <source>
        <dbReference type="Proteomes" id="UP000190135"/>
    </source>
</evidence>
<dbReference type="InterPro" id="IPR025202">
    <property type="entry name" value="PLD-like_dom"/>
</dbReference>